<dbReference type="EMBL" id="CM004483">
    <property type="protein sequence ID" value="OCT61607.1"/>
    <property type="molecule type" value="Genomic_DNA"/>
</dbReference>
<reference evidence="4" key="1">
    <citation type="journal article" date="2016" name="Nature">
        <title>Genome evolution in the allotetraploid frog Xenopus laevis.</title>
        <authorList>
            <person name="Session A.M."/>
            <person name="Uno Y."/>
            <person name="Kwon T."/>
            <person name="Chapman J.A."/>
            <person name="Toyoda A."/>
            <person name="Takahashi S."/>
            <person name="Fukui A."/>
            <person name="Hikosaka A."/>
            <person name="Suzuki A."/>
            <person name="Kondo M."/>
            <person name="van Heeringen S.J."/>
            <person name="Quigley I."/>
            <person name="Heinz S."/>
            <person name="Ogino H."/>
            <person name="Ochi H."/>
            <person name="Hellsten U."/>
            <person name="Lyons J.B."/>
            <person name="Simakov O."/>
            <person name="Putnam N."/>
            <person name="Stites J."/>
            <person name="Kuroki Y."/>
            <person name="Tanaka T."/>
            <person name="Michiue T."/>
            <person name="Watanabe M."/>
            <person name="Bogdanovic O."/>
            <person name="Lister R."/>
            <person name="Georgiou G."/>
            <person name="Paranjpe S.S."/>
            <person name="van Kruijsbergen I."/>
            <person name="Shu S."/>
            <person name="Carlson J."/>
            <person name="Kinoshita T."/>
            <person name="Ohta Y."/>
            <person name="Mawaribuchi S."/>
            <person name="Jenkins J."/>
            <person name="Grimwood J."/>
            <person name="Schmutz J."/>
            <person name="Mitros T."/>
            <person name="Mozaffari S.V."/>
            <person name="Suzuki Y."/>
            <person name="Haramoto Y."/>
            <person name="Yamamoto T.S."/>
            <person name="Takagi C."/>
            <person name="Heald R."/>
            <person name="Miller K."/>
            <person name="Haudenschild C."/>
            <person name="Kitzman J."/>
            <person name="Nakayama T."/>
            <person name="Izutsu Y."/>
            <person name="Robert J."/>
            <person name="Fortriede J."/>
            <person name="Burns K."/>
            <person name="Lotay V."/>
            <person name="Karimi K."/>
            <person name="Yasuoka Y."/>
            <person name="Dichmann D.S."/>
            <person name="Flajnik M.F."/>
            <person name="Houston D.W."/>
            <person name="Shendure J."/>
            <person name="DuPasquier L."/>
            <person name="Vize P.D."/>
            <person name="Zorn A.M."/>
            <person name="Ito M."/>
            <person name="Marcotte E.M."/>
            <person name="Wallingford J.B."/>
            <person name="Ito Y."/>
            <person name="Asashima M."/>
            <person name="Ueno N."/>
            <person name="Matsuda Y."/>
            <person name="Veenstra G.J."/>
            <person name="Fujiyama A."/>
            <person name="Harland R.M."/>
            <person name="Taira M."/>
            <person name="Rokhsar D.S."/>
        </authorList>
    </citation>
    <scope>NUCLEOTIDE SEQUENCE [LARGE SCALE GENOMIC DNA]</scope>
    <source>
        <strain evidence="4">J</strain>
    </source>
</reference>
<proteinExistence type="predicted"/>
<evidence type="ECO:0000256" key="1">
    <source>
        <dbReference type="SAM" id="Coils"/>
    </source>
</evidence>
<feature type="coiled-coil region" evidence="1">
    <location>
        <begin position="539"/>
        <end position="573"/>
    </location>
</feature>
<feature type="compositionally biased region" description="Basic and acidic residues" evidence="2">
    <location>
        <begin position="30"/>
        <end position="47"/>
    </location>
</feature>
<feature type="region of interest" description="Disordered" evidence="2">
    <location>
        <begin position="74"/>
        <end position="109"/>
    </location>
</feature>
<name>A0A974H1Q6_XENLA</name>
<accession>A0A974H1Q6</accession>
<evidence type="ECO:0000313" key="3">
    <source>
        <dbReference type="EMBL" id="OCT61607.1"/>
    </source>
</evidence>
<feature type="compositionally biased region" description="Polar residues" evidence="2">
    <location>
        <begin position="617"/>
        <end position="635"/>
    </location>
</feature>
<dbReference type="Proteomes" id="UP000694892">
    <property type="component" value="Chromosome 9_10S"/>
</dbReference>
<feature type="compositionally biased region" description="Basic and acidic residues" evidence="2">
    <location>
        <begin position="81"/>
        <end position="109"/>
    </location>
</feature>
<protein>
    <submittedName>
        <fullName evidence="3">Uncharacterized protein</fullName>
    </submittedName>
</protein>
<feature type="compositionally biased region" description="Basic and acidic residues" evidence="2">
    <location>
        <begin position="9"/>
        <end position="19"/>
    </location>
</feature>
<dbReference type="AlphaFoldDB" id="A0A974H1Q6"/>
<feature type="coiled-coil region" evidence="1">
    <location>
        <begin position="394"/>
        <end position="493"/>
    </location>
</feature>
<gene>
    <name evidence="3" type="ORF">XELAEV_18047635mg</name>
</gene>
<evidence type="ECO:0000256" key="2">
    <source>
        <dbReference type="SAM" id="MobiDB-lite"/>
    </source>
</evidence>
<feature type="region of interest" description="Disordered" evidence="2">
    <location>
        <begin position="1"/>
        <end position="47"/>
    </location>
</feature>
<evidence type="ECO:0000313" key="4">
    <source>
        <dbReference type="Proteomes" id="UP000694892"/>
    </source>
</evidence>
<keyword evidence="1" id="KW-0175">Coiled coil</keyword>
<feature type="region of interest" description="Disordered" evidence="2">
    <location>
        <begin position="614"/>
        <end position="635"/>
    </location>
</feature>
<sequence length="711" mass="82360">MKSLQSKLDAYKARKDVRPVAEPPKVPENGSKKKNEVKAHDQLTLFDEKSKSLHAKFDEKSKSTQAMLDQYFAGRNAKPAKMPEKITENGKKKQNEVKAHDQPTSMDDKLNSMQAMLDKYFTGRDDKPAKEPHQITENGNKKMNEVKTHDQPTSMDDKLNSIQAMLDKYFAGRDAKPAKEPHQITENGNKKMNEVKGHNQQLSFNDELKSAQSKLDVCYAERDVKPVAEPAKPIRASSNHLGHMDKVTKMEEEVDERIRLQMKAHRQKTEQFAKSLEDKKLPEKADDKEKMRLKLEKDKEKIREIYRMETCKILDATKNQHVHHQIPHQIPENKKINEVKDHNQQLLFDDELKSTRSKLDTYYAERDVKPVAEPAKPISASSNQLGHMDKVTKMEEEVDERIRLQMKADRQEIEQFAKSLEDKKLPEKADEKEKMRLKLEKDKEKIREIYRMETSKFVDAMKNQHVQQLETFKKKTQENLAEMKNSTLQIQKENKDKALATSSPGMAGIKPSELGKEKNKTEIKIENFRPTCLRIKAQVEEQKETAKKLEFDLEKTKYNLNDLETKVELLQRRYKQLPTTLTNVKEFNTKVPDLKRGDKVTNIPIASNYSIPRESAQKYSQRSSALSSTQLPKTSSTNSLDALLKEKWKKYFPSGISPLNAYAQKTGNEFGYVSAEEQVAMLRRARVTEKYTDPRSITSIIEDNKRWLRKF</sequence>
<organism evidence="3 4">
    <name type="scientific">Xenopus laevis</name>
    <name type="common">African clawed frog</name>
    <dbReference type="NCBI Taxonomy" id="8355"/>
    <lineage>
        <taxon>Eukaryota</taxon>
        <taxon>Metazoa</taxon>
        <taxon>Chordata</taxon>
        <taxon>Craniata</taxon>
        <taxon>Vertebrata</taxon>
        <taxon>Euteleostomi</taxon>
        <taxon>Amphibia</taxon>
        <taxon>Batrachia</taxon>
        <taxon>Anura</taxon>
        <taxon>Pipoidea</taxon>
        <taxon>Pipidae</taxon>
        <taxon>Xenopodinae</taxon>
        <taxon>Xenopus</taxon>
        <taxon>Xenopus</taxon>
    </lineage>
</organism>
<feature type="region of interest" description="Disordered" evidence="2">
    <location>
        <begin position="123"/>
        <end position="156"/>
    </location>
</feature>